<reference evidence="3 5" key="1">
    <citation type="submission" date="2017-02" db="EMBL/GenBank/DDBJ databases">
        <title>Novel co-symbiosis in the unique lucinid bivalve Phacoides pectinatus.</title>
        <authorList>
            <person name="Lim S.J."/>
            <person name="Davis B.G."/>
            <person name="Gill D.E."/>
            <person name="Engel A.S."/>
            <person name="Anderson L.C."/>
            <person name="Campbell B.J."/>
        </authorList>
    </citation>
    <scope>NUCLEOTIDE SEQUENCE [LARGE SCALE GENOMIC DNA]</scope>
    <source>
        <strain evidence="3">LUC13016_P6</strain>
    </source>
</reference>
<reference evidence="4 6" key="2">
    <citation type="submission" date="2018-01" db="EMBL/GenBank/DDBJ databases">
        <title>Novel co-symbiosis in the lucinid bivalve Phacoides pectinatus.</title>
        <authorList>
            <person name="Lim S.J."/>
            <person name="Davis B.G."/>
            <person name="Gill D.E."/>
            <person name="Engel A.S."/>
            <person name="Anderson L.C."/>
            <person name="Campbell B.J."/>
        </authorList>
    </citation>
    <scope>NUCLEOTIDE SEQUENCE [LARGE SCALE GENOMIC DNA]</scope>
    <source>
        <strain evidence="4">N3_P5</strain>
    </source>
</reference>
<dbReference type="PANTHER" id="PTHR36508:SF1">
    <property type="entry name" value="PROTEIN SLYX"/>
    <property type="match status" value="1"/>
</dbReference>
<dbReference type="EMBL" id="PQCO01000248">
    <property type="protein sequence ID" value="PUD99757.1"/>
    <property type="molecule type" value="Genomic_DNA"/>
</dbReference>
<keyword evidence="5" id="KW-1185">Reference proteome</keyword>
<dbReference type="Pfam" id="PF04102">
    <property type="entry name" value="SlyX"/>
    <property type="match status" value="1"/>
</dbReference>
<feature type="coiled-coil region" evidence="2">
    <location>
        <begin position="20"/>
        <end position="54"/>
    </location>
</feature>
<dbReference type="Proteomes" id="UP000250928">
    <property type="component" value="Unassembled WGS sequence"/>
</dbReference>
<dbReference type="Gene3D" id="1.20.5.300">
    <property type="match status" value="1"/>
</dbReference>
<proteinExistence type="inferred from homology"/>
<comment type="caution">
    <text evidence="3">The sequence shown here is derived from an EMBL/GenBank/DDBJ whole genome shotgun (WGS) entry which is preliminary data.</text>
</comment>
<evidence type="ECO:0000313" key="3">
    <source>
        <dbReference type="EMBL" id="OQX38157.1"/>
    </source>
</evidence>
<protein>
    <recommendedName>
        <fullName evidence="1">Protein SlyX homolog</fullName>
    </recommendedName>
</protein>
<gene>
    <name evidence="1" type="primary">slyX</name>
    <name evidence="3" type="ORF">B0D84_00055</name>
    <name evidence="4" type="ORF">C3L24_10385</name>
</gene>
<dbReference type="HAMAP" id="MF_00715">
    <property type="entry name" value="SlyX"/>
    <property type="match status" value="1"/>
</dbReference>
<dbReference type="PANTHER" id="PTHR36508">
    <property type="entry name" value="PROTEIN SLYX"/>
    <property type="match status" value="1"/>
</dbReference>
<evidence type="ECO:0000256" key="1">
    <source>
        <dbReference type="HAMAP-Rule" id="MF_00715"/>
    </source>
</evidence>
<dbReference type="InterPro" id="IPR007236">
    <property type="entry name" value="SlyX"/>
</dbReference>
<dbReference type="AlphaFoldDB" id="A0A657PRF0"/>
<accession>A0A657PRF0</accession>
<evidence type="ECO:0000313" key="6">
    <source>
        <dbReference type="Proteomes" id="UP000250928"/>
    </source>
</evidence>
<evidence type="ECO:0000256" key="2">
    <source>
        <dbReference type="SAM" id="Coils"/>
    </source>
</evidence>
<name>A0A657PRF0_9GAMM</name>
<evidence type="ECO:0000313" key="4">
    <source>
        <dbReference type="EMBL" id="PUD99757.1"/>
    </source>
</evidence>
<sequence length="67" mass="7517">MTQQELIDLQTRLAFQDDAITALNATVARQQNQLDEQSRQLQALRDQLKALHHTGVAAGDEPPPPHY</sequence>
<comment type="similarity">
    <text evidence="1">Belongs to the SlyX family.</text>
</comment>
<dbReference type="Proteomes" id="UP000243361">
    <property type="component" value="Unassembled WGS sequence"/>
</dbReference>
<organism evidence="3 5">
    <name type="scientific">Candidatus Sedimenticola endophacoides</name>
    <dbReference type="NCBI Taxonomy" id="2548426"/>
    <lineage>
        <taxon>Bacteria</taxon>
        <taxon>Pseudomonadati</taxon>
        <taxon>Pseudomonadota</taxon>
        <taxon>Gammaproteobacteria</taxon>
        <taxon>Chromatiales</taxon>
        <taxon>Sedimenticolaceae</taxon>
        <taxon>Sedimenticola</taxon>
    </lineage>
</organism>
<evidence type="ECO:0000313" key="5">
    <source>
        <dbReference type="Proteomes" id="UP000243361"/>
    </source>
</evidence>
<keyword evidence="2" id="KW-0175">Coiled coil</keyword>
<dbReference type="EMBL" id="MUIE01000006">
    <property type="protein sequence ID" value="OQX38157.1"/>
    <property type="molecule type" value="Genomic_DNA"/>
</dbReference>